<dbReference type="SUPFAM" id="SSF48498">
    <property type="entry name" value="Tetracyclin repressor-like, C-terminal domain"/>
    <property type="match status" value="1"/>
</dbReference>
<dbReference type="InterPro" id="IPR001647">
    <property type="entry name" value="HTH_TetR"/>
</dbReference>
<dbReference type="Pfam" id="PF00440">
    <property type="entry name" value="TetR_N"/>
    <property type="match status" value="1"/>
</dbReference>
<proteinExistence type="predicted"/>
<evidence type="ECO:0000256" key="2">
    <source>
        <dbReference type="PROSITE-ProRule" id="PRU00335"/>
    </source>
</evidence>
<organism evidence="4 5">
    <name type="scientific">Actinomadura bangladeshensis</name>
    <dbReference type="NCBI Taxonomy" id="453573"/>
    <lineage>
        <taxon>Bacteria</taxon>
        <taxon>Bacillati</taxon>
        <taxon>Actinomycetota</taxon>
        <taxon>Actinomycetes</taxon>
        <taxon>Streptosporangiales</taxon>
        <taxon>Thermomonosporaceae</taxon>
        <taxon>Actinomadura</taxon>
    </lineage>
</organism>
<feature type="DNA-binding region" description="H-T-H motif" evidence="2">
    <location>
        <begin position="44"/>
        <end position="63"/>
    </location>
</feature>
<dbReference type="GO" id="GO:0003700">
    <property type="term" value="F:DNA-binding transcription factor activity"/>
    <property type="evidence" value="ECO:0007669"/>
    <property type="project" value="TreeGrafter"/>
</dbReference>
<name>A0A6L9QP97_9ACTN</name>
<dbReference type="AlphaFoldDB" id="A0A6L9QP97"/>
<evidence type="ECO:0000256" key="1">
    <source>
        <dbReference type="ARBA" id="ARBA00023125"/>
    </source>
</evidence>
<dbReference type="InterPro" id="IPR009057">
    <property type="entry name" value="Homeodomain-like_sf"/>
</dbReference>
<feature type="domain" description="HTH tetR-type" evidence="3">
    <location>
        <begin position="21"/>
        <end position="81"/>
    </location>
</feature>
<dbReference type="PROSITE" id="PS50977">
    <property type="entry name" value="HTH_TETR_2"/>
    <property type="match status" value="1"/>
</dbReference>
<accession>A0A6L9QP97</accession>
<evidence type="ECO:0000313" key="4">
    <source>
        <dbReference type="EMBL" id="NEA26812.1"/>
    </source>
</evidence>
<dbReference type="RefSeq" id="WP_163060859.1">
    <property type="nucleotide sequence ID" value="NZ_JAAGLI010000839.1"/>
</dbReference>
<dbReference type="GO" id="GO:0000976">
    <property type="term" value="F:transcription cis-regulatory region binding"/>
    <property type="evidence" value="ECO:0007669"/>
    <property type="project" value="TreeGrafter"/>
</dbReference>
<comment type="caution">
    <text evidence="4">The sequence shown here is derived from an EMBL/GenBank/DDBJ whole genome shotgun (WGS) entry which is preliminary data.</text>
</comment>
<protein>
    <submittedName>
        <fullName evidence="4">TetR/AcrR family transcriptional regulator</fullName>
    </submittedName>
</protein>
<dbReference type="InterPro" id="IPR050109">
    <property type="entry name" value="HTH-type_TetR-like_transc_reg"/>
</dbReference>
<dbReference type="PANTHER" id="PTHR30055:SF209">
    <property type="entry name" value="POSSIBLE TRANSCRIPTIONAL REGULATORY PROTEIN (PROBABLY TETR-FAMILY)"/>
    <property type="match status" value="1"/>
</dbReference>
<dbReference type="SUPFAM" id="SSF46689">
    <property type="entry name" value="Homeodomain-like"/>
    <property type="match status" value="1"/>
</dbReference>
<keyword evidence="1 2" id="KW-0238">DNA-binding</keyword>
<dbReference type="EMBL" id="JAAGLI010000839">
    <property type="protein sequence ID" value="NEA26812.1"/>
    <property type="molecule type" value="Genomic_DNA"/>
</dbReference>
<dbReference type="Proteomes" id="UP000475532">
    <property type="component" value="Unassembled WGS sequence"/>
</dbReference>
<dbReference type="PANTHER" id="PTHR30055">
    <property type="entry name" value="HTH-TYPE TRANSCRIPTIONAL REGULATOR RUTR"/>
    <property type="match status" value="1"/>
</dbReference>
<reference evidence="4 5" key="1">
    <citation type="submission" date="2020-01" db="EMBL/GenBank/DDBJ databases">
        <title>Insect and environment-associated Actinomycetes.</title>
        <authorList>
            <person name="Currrie C."/>
            <person name="Chevrette M."/>
            <person name="Carlson C."/>
            <person name="Stubbendieck R."/>
            <person name="Wendt-Pienkowski E."/>
        </authorList>
    </citation>
    <scope>NUCLEOTIDE SEQUENCE [LARGE SCALE GENOMIC DNA]</scope>
    <source>
        <strain evidence="4 5">SID10258</strain>
    </source>
</reference>
<evidence type="ECO:0000259" key="3">
    <source>
        <dbReference type="PROSITE" id="PS50977"/>
    </source>
</evidence>
<dbReference type="InterPro" id="IPR036271">
    <property type="entry name" value="Tet_transcr_reg_TetR-rel_C_sf"/>
</dbReference>
<evidence type="ECO:0000313" key="5">
    <source>
        <dbReference type="Proteomes" id="UP000475532"/>
    </source>
</evidence>
<gene>
    <name evidence="4" type="ORF">G3I70_30570</name>
</gene>
<sequence>MTSEPPPERPYRGVPAGQRRARRRAALLAAGLELLGTQGWGAATVRKVCAEAGLNDRYFYESFPDRDALLLAVIDDQVARGTDVILSAAREAPRDPQARTRAVVTAILDFLTGDPRRAHILTHAFPASPLLQRRRIEIVRTMAAIFAAQTHETLDQVLLPDIDVELTGLTLTAGLWEVFTTWFRGDLSIDRDHLVDYTVALILSTTELAAPLHHRLR</sequence>
<dbReference type="Gene3D" id="1.10.357.10">
    <property type="entry name" value="Tetracycline Repressor, domain 2"/>
    <property type="match status" value="1"/>
</dbReference>